<evidence type="ECO:0000313" key="1">
    <source>
        <dbReference type="EMBL" id="KAK9950690.1"/>
    </source>
</evidence>
<comment type="caution">
    <text evidence="1">The sequence shown here is derived from an EMBL/GenBank/DDBJ whole genome shotgun (WGS) entry which is preliminary data.</text>
</comment>
<sequence length="147" mass="15382">MSKLSELPNTPTWPGPISLDWRSRACRSAEDVGLLELEIAELLLAVHLDDERDDEDEDGGSEDPGSLAGALEQLLGNKCSVGGGLLAVGNDLGLGDPGDDAIVVLLKVLPLHEGDSAFPSLACHHRRVGECVDVTLSQVGGHSSADH</sequence>
<proteinExistence type="predicted"/>
<protein>
    <submittedName>
        <fullName evidence="1">Uncharacterized protein</fullName>
    </submittedName>
</protein>
<dbReference type="EMBL" id="JBEDUW010000001">
    <property type="protein sequence ID" value="KAK9950690.1"/>
    <property type="molecule type" value="Genomic_DNA"/>
</dbReference>
<dbReference type="Proteomes" id="UP001457282">
    <property type="component" value="Unassembled WGS sequence"/>
</dbReference>
<reference evidence="1 2" key="1">
    <citation type="journal article" date="2023" name="G3 (Bethesda)">
        <title>A chromosome-length genome assembly and annotation of blackberry (Rubus argutus, cv. 'Hillquist').</title>
        <authorList>
            <person name="Bruna T."/>
            <person name="Aryal R."/>
            <person name="Dudchenko O."/>
            <person name="Sargent D.J."/>
            <person name="Mead D."/>
            <person name="Buti M."/>
            <person name="Cavallini A."/>
            <person name="Hytonen T."/>
            <person name="Andres J."/>
            <person name="Pham M."/>
            <person name="Weisz D."/>
            <person name="Mascagni F."/>
            <person name="Usai G."/>
            <person name="Natali L."/>
            <person name="Bassil N."/>
            <person name="Fernandez G.E."/>
            <person name="Lomsadze A."/>
            <person name="Armour M."/>
            <person name="Olukolu B."/>
            <person name="Poorten T."/>
            <person name="Britton C."/>
            <person name="Davik J."/>
            <person name="Ashrafi H."/>
            <person name="Aiden E.L."/>
            <person name="Borodovsky M."/>
            <person name="Worthington M."/>
        </authorList>
    </citation>
    <scope>NUCLEOTIDE SEQUENCE [LARGE SCALE GENOMIC DNA]</scope>
    <source>
        <strain evidence="1">PI 553951</strain>
    </source>
</reference>
<accession>A0AAW1YPS6</accession>
<organism evidence="1 2">
    <name type="scientific">Rubus argutus</name>
    <name type="common">Southern blackberry</name>
    <dbReference type="NCBI Taxonomy" id="59490"/>
    <lineage>
        <taxon>Eukaryota</taxon>
        <taxon>Viridiplantae</taxon>
        <taxon>Streptophyta</taxon>
        <taxon>Embryophyta</taxon>
        <taxon>Tracheophyta</taxon>
        <taxon>Spermatophyta</taxon>
        <taxon>Magnoliopsida</taxon>
        <taxon>eudicotyledons</taxon>
        <taxon>Gunneridae</taxon>
        <taxon>Pentapetalae</taxon>
        <taxon>rosids</taxon>
        <taxon>fabids</taxon>
        <taxon>Rosales</taxon>
        <taxon>Rosaceae</taxon>
        <taxon>Rosoideae</taxon>
        <taxon>Rosoideae incertae sedis</taxon>
        <taxon>Rubus</taxon>
    </lineage>
</organism>
<evidence type="ECO:0000313" key="2">
    <source>
        <dbReference type="Proteomes" id="UP001457282"/>
    </source>
</evidence>
<keyword evidence="2" id="KW-1185">Reference proteome</keyword>
<gene>
    <name evidence="1" type="ORF">M0R45_006165</name>
</gene>
<dbReference type="AlphaFoldDB" id="A0AAW1YPS6"/>
<name>A0AAW1YPS6_RUBAR</name>